<dbReference type="PANTHER" id="PTHR43179:SF7">
    <property type="entry name" value="RHAMNOSYLTRANSFERASE WBBL"/>
    <property type="match status" value="1"/>
</dbReference>
<gene>
    <name evidence="2" type="ORF">HMPREF9248_0700</name>
</gene>
<proteinExistence type="predicted"/>
<dbReference type="PANTHER" id="PTHR43179">
    <property type="entry name" value="RHAMNOSYLTRANSFERASE WBBL"/>
    <property type="match status" value="1"/>
</dbReference>
<dbReference type="InterPro" id="IPR001173">
    <property type="entry name" value="Glyco_trans_2-like"/>
</dbReference>
<dbReference type="Pfam" id="PF00535">
    <property type="entry name" value="Glycos_transf_2"/>
    <property type="match status" value="1"/>
</dbReference>
<evidence type="ECO:0000313" key="2">
    <source>
        <dbReference type="EMBL" id="EFL43590.1"/>
    </source>
</evidence>
<evidence type="ECO:0000259" key="1">
    <source>
        <dbReference type="Pfam" id="PF00535"/>
    </source>
</evidence>
<comment type="caution">
    <text evidence="2">The sequence shown here is derived from an EMBL/GenBank/DDBJ whole genome shotgun (WGS) entry which is preliminary data.</text>
</comment>
<dbReference type="EC" id="2.4.-.-" evidence="2"/>
<dbReference type="Proteomes" id="UP000004431">
    <property type="component" value="Unassembled WGS sequence"/>
</dbReference>
<organism evidence="2 3">
    <name type="scientific">Fannyhessea vaginae PB189-T1-4</name>
    <dbReference type="NCBI Taxonomy" id="866774"/>
    <lineage>
        <taxon>Bacteria</taxon>
        <taxon>Bacillati</taxon>
        <taxon>Actinomycetota</taxon>
        <taxon>Coriobacteriia</taxon>
        <taxon>Coriobacteriales</taxon>
        <taxon>Atopobiaceae</taxon>
        <taxon>Fannyhessea</taxon>
    </lineage>
</organism>
<reference evidence="2 3" key="1">
    <citation type="submission" date="2010-08" db="EMBL/GenBank/DDBJ databases">
        <authorList>
            <person name="Durkin A.S."/>
            <person name="Madupu R."/>
            <person name="Torralba M."/>
            <person name="Gillis M."/>
            <person name="Methe B."/>
            <person name="Sutton G."/>
            <person name="Nelson K.E."/>
        </authorList>
    </citation>
    <scope>NUCLEOTIDE SEQUENCE [LARGE SCALE GENOMIC DNA]</scope>
    <source>
        <strain evidence="2 3">PB189-T1-4</strain>
    </source>
</reference>
<dbReference type="InterPro" id="IPR029044">
    <property type="entry name" value="Nucleotide-diphossugar_trans"/>
</dbReference>
<protein>
    <submittedName>
        <fullName evidence="2">Glycosyltransferase, group 2 family protein</fullName>
        <ecNumber evidence="2">2.4.-.-</ecNumber>
    </submittedName>
</protein>
<keyword evidence="2" id="KW-0808">Transferase</keyword>
<sequence>MKLAQLKMVCRGENAGFACIQLSEKPALLTVHAHTKDTNLSCPARLVCLDELYGTRACIDDAATGSWWVVIIPLLSVDCVVELNITRASHALSHETWSFVFGSHTSRYMSRLLTLRHPQAAALLRRTIHSAAFTHHQLNLIGIWNAAAQTSDSPDVPMRIWRFEARFTCDNSSAFEYFPMSCCVLSSTGEPIRARVITLEEQTTAVPDDSAVCVRRAVFSVALPHACMHAVVCARLNFKHVASLSCSDDADRAHALQKASASSYEAFYTIFPAAAAARIAEADRFSRDCAHDPHYERWFDEHAATSEQCAMQTRRYEEARACIEHREDTSPHVDQPAQSAQPVQTSFDDALAHMAISVVLPVFSTAHTLLARSINAMLSQSFPAWQLIVLDCTHMRTPNQQTDIARWLHSYTKADARIMYVRMNVEQSQKNQAVAGESLSDSGAHAAGVAQPTDDIHDAFCDHYAHHSSYLAYACSFIQNPYVYIMSEGAAPTPDALWHIAQTVAQHIAKGTPCDVVHVDEDELTPQGCTKPHVSYAASMIGLEGTNYLGHSLVLRTALLDELRAPCDVATMKRDSYDREYYRHIHKTPTHMRCLYGVELYDLALRALEYTRACVHISKILYHHVPCERLEDEAARKEAFHMMDDWGLYVLQHHLTCMDVHGRAEHTSDLCCYRVRYDGAQTPAYTQASPQSPQISIIIPTCDHVQLLKACVTSILQKTPPCSYELVLVENNSVQPETFAYYQELLRDTPCARVVTYTTQNHAFNYSALVNYGVSKARGHYLVILNNDTEVIAPMWLEELVGMLQRPQVGIVGAKLLYKDGLIQHAGMIANPNGDFSHINQNLPADNPGYLHSLDMPREYSMVTGALHAMRRSVFDELGGYDESLAVGFNDGDMCLRARRAGYWVVYNPFVELYHREFSSRSREVTDPVQQARYMQEKAYMLAKHPAFFAQADEFVNAQVNGFSNYYQLQW</sequence>
<dbReference type="SUPFAM" id="SSF53448">
    <property type="entry name" value="Nucleotide-diphospho-sugar transferases"/>
    <property type="match status" value="2"/>
</dbReference>
<dbReference type="Gene3D" id="3.90.550.10">
    <property type="entry name" value="Spore Coat Polysaccharide Biosynthesis Protein SpsA, Chain A"/>
    <property type="match status" value="2"/>
</dbReference>
<accession>A0ABN0AYJ0</accession>
<dbReference type="CDD" id="cd04186">
    <property type="entry name" value="GT_2_like_c"/>
    <property type="match status" value="1"/>
</dbReference>
<dbReference type="RefSeq" id="WP_006304712.1">
    <property type="nucleotide sequence ID" value="NZ_AEDQ01000033.1"/>
</dbReference>
<dbReference type="EMBL" id="AEDQ01000033">
    <property type="protein sequence ID" value="EFL43590.1"/>
    <property type="molecule type" value="Genomic_DNA"/>
</dbReference>
<dbReference type="GO" id="GO:0016757">
    <property type="term" value="F:glycosyltransferase activity"/>
    <property type="evidence" value="ECO:0007669"/>
    <property type="project" value="UniProtKB-KW"/>
</dbReference>
<keyword evidence="3" id="KW-1185">Reference proteome</keyword>
<feature type="domain" description="Glycosyltransferase 2-like" evidence="1">
    <location>
        <begin position="696"/>
        <end position="878"/>
    </location>
</feature>
<keyword evidence="2" id="KW-0328">Glycosyltransferase</keyword>
<evidence type="ECO:0000313" key="3">
    <source>
        <dbReference type="Proteomes" id="UP000004431"/>
    </source>
</evidence>
<name>A0ABN0AYJ0_9ACTN</name>